<dbReference type="InterPro" id="IPR000322">
    <property type="entry name" value="Glyco_hydro_31_TIM"/>
</dbReference>
<dbReference type="GO" id="GO:0005975">
    <property type="term" value="P:carbohydrate metabolic process"/>
    <property type="evidence" value="ECO:0007669"/>
    <property type="project" value="InterPro"/>
</dbReference>
<dbReference type="PANTHER" id="PTHR22762">
    <property type="entry name" value="ALPHA-GLUCOSIDASE"/>
    <property type="match status" value="1"/>
</dbReference>
<dbReference type="GO" id="GO:0030246">
    <property type="term" value="F:carbohydrate binding"/>
    <property type="evidence" value="ECO:0007669"/>
    <property type="project" value="InterPro"/>
</dbReference>
<dbReference type="SUPFAM" id="SSF51445">
    <property type="entry name" value="(Trans)glycosidases"/>
    <property type="match status" value="1"/>
</dbReference>
<feature type="non-terminal residue" evidence="5">
    <location>
        <position position="1"/>
    </location>
</feature>
<dbReference type="InterPro" id="IPR017853">
    <property type="entry name" value="GH"/>
</dbReference>
<keyword evidence="3" id="KW-0326">Glycosidase</keyword>
<protein>
    <recommendedName>
        <fullName evidence="4">Glycoside hydrolase family 31 TIM barrel domain-containing protein</fullName>
    </recommendedName>
</protein>
<evidence type="ECO:0000313" key="6">
    <source>
        <dbReference type="EnsemblMetazoa" id="CapteP110115"/>
    </source>
</evidence>
<accession>R7UQD3</accession>
<dbReference type="CDD" id="cd14752">
    <property type="entry name" value="GH31_N"/>
    <property type="match status" value="1"/>
</dbReference>
<dbReference type="EMBL" id="KB298791">
    <property type="protein sequence ID" value="ELU08739.1"/>
    <property type="molecule type" value="Genomic_DNA"/>
</dbReference>
<dbReference type="SUPFAM" id="SSF74650">
    <property type="entry name" value="Galactose mutarotase-like"/>
    <property type="match status" value="1"/>
</dbReference>
<proteinExistence type="inferred from homology"/>
<evidence type="ECO:0000256" key="2">
    <source>
        <dbReference type="ARBA" id="ARBA00023180"/>
    </source>
</evidence>
<evidence type="ECO:0000313" key="5">
    <source>
        <dbReference type="EMBL" id="ELU08739.1"/>
    </source>
</evidence>
<dbReference type="HOGENOM" id="CLU_000631_2_0_1"/>
<sequence length="339" mass="38650">SAPSCFVPAEHGYRMVGQPEETGKGYRVIIRRINYPSWFGSDVNVVQVDVEFQADERLRIKLSDPNAPRWEVPLPIDSPDEAARNPLYAIQFKNDPVFSVSVIRRSTGAVIFDTSLGGLVFSDQFIQISTYLNSANLYGFGEHEHHSFKHDMNFVHWPMWAHDETVQTGVNLYGHHPVYMNVEETLDAHMVLILNSNAAEVVTMPAPGLIYRTTGGLLDIYFFLGPQPELAVQQYVSTVGLPMMVPYWSLGYQLSSFGYTTINESKSAVDRMREYDIPHDVHYGDINYMMEYRGFTIDPVNYAGLDDYVEHLKEEGTRFFIIVVCMHPFAPNNRIVIMF</sequence>
<organism evidence="5">
    <name type="scientific">Capitella teleta</name>
    <name type="common">Polychaete worm</name>
    <dbReference type="NCBI Taxonomy" id="283909"/>
    <lineage>
        <taxon>Eukaryota</taxon>
        <taxon>Metazoa</taxon>
        <taxon>Spiralia</taxon>
        <taxon>Lophotrochozoa</taxon>
        <taxon>Annelida</taxon>
        <taxon>Polychaeta</taxon>
        <taxon>Sedentaria</taxon>
        <taxon>Scolecida</taxon>
        <taxon>Capitellidae</taxon>
        <taxon>Capitella</taxon>
    </lineage>
</organism>
<dbReference type="Gene3D" id="2.60.40.1760">
    <property type="entry name" value="glycosyl hydrolase (family 31)"/>
    <property type="match status" value="1"/>
</dbReference>
<dbReference type="AlphaFoldDB" id="R7UQD3"/>
<evidence type="ECO:0000256" key="1">
    <source>
        <dbReference type="ARBA" id="ARBA00007806"/>
    </source>
</evidence>
<evidence type="ECO:0000313" key="7">
    <source>
        <dbReference type="Proteomes" id="UP000014760"/>
    </source>
</evidence>
<evidence type="ECO:0000259" key="4">
    <source>
        <dbReference type="Pfam" id="PF01055"/>
    </source>
</evidence>
<evidence type="ECO:0000256" key="3">
    <source>
        <dbReference type="RuleBase" id="RU361185"/>
    </source>
</evidence>
<dbReference type="STRING" id="283909.R7UQD3"/>
<dbReference type="EMBL" id="AMQN01021543">
    <property type="status" value="NOT_ANNOTATED_CDS"/>
    <property type="molecule type" value="Genomic_DNA"/>
</dbReference>
<comment type="similarity">
    <text evidence="1 3">Belongs to the glycosyl hydrolase 31 family.</text>
</comment>
<dbReference type="PANTHER" id="PTHR22762:SF133">
    <property type="entry name" value="P-TYPE DOMAIN-CONTAINING PROTEIN"/>
    <property type="match status" value="1"/>
</dbReference>
<dbReference type="OrthoDB" id="1334205at2759"/>
<keyword evidence="3" id="KW-0378">Hydrolase</keyword>
<name>R7UQD3_CAPTE</name>
<reference evidence="5 7" key="2">
    <citation type="journal article" date="2013" name="Nature">
        <title>Insights into bilaterian evolution from three spiralian genomes.</title>
        <authorList>
            <person name="Simakov O."/>
            <person name="Marletaz F."/>
            <person name="Cho S.J."/>
            <person name="Edsinger-Gonzales E."/>
            <person name="Havlak P."/>
            <person name="Hellsten U."/>
            <person name="Kuo D.H."/>
            <person name="Larsson T."/>
            <person name="Lv J."/>
            <person name="Arendt D."/>
            <person name="Savage R."/>
            <person name="Osoegawa K."/>
            <person name="de Jong P."/>
            <person name="Grimwood J."/>
            <person name="Chapman J.A."/>
            <person name="Shapiro H."/>
            <person name="Aerts A."/>
            <person name="Otillar R.P."/>
            <person name="Terry A.Y."/>
            <person name="Boore J.L."/>
            <person name="Grigoriev I.V."/>
            <person name="Lindberg D.R."/>
            <person name="Seaver E.C."/>
            <person name="Weisblat D.A."/>
            <person name="Putnam N.H."/>
            <person name="Rokhsar D.S."/>
        </authorList>
    </citation>
    <scope>NUCLEOTIDE SEQUENCE</scope>
    <source>
        <strain evidence="5 7">I ESC-2004</strain>
    </source>
</reference>
<reference evidence="6" key="3">
    <citation type="submission" date="2015-06" db="UniProtKB">
        <authorList>
            <consortium name="EnsemblMetazoa"/>
        </authorList>
    </citation>
    <scope>IDENTIFICATION</scope>
</reference>
<feature type="domain" description="Glycoside hydrolase family 31 TIM barrel" evidence="4">
    <location>
        <begin position="242"/>
        <end position="323"/>
    </location>
</feature>
<keyword evidence="2" id="KW-0325">Glycoprotein</keyword>
<dbReference type="Pfam" id="PF01055">
    <property type="entry name" value="Glyco_hydro_31_2nd"/>
    <property type="match status" value="1"/>
</dbReference>
<keyword evidence="7" id="KW-1185">Reference proteome</keyword>
<dbReference type="OMA" id="VDGLWIV"/>
<gene>
    <name evidence="5" type="ORF">CAPTEDRAFT_110115</name>
</gene>
<dbReference type="EnsemblMetazoa" id="CapteT110115">
    <property type="protein sequence ID" value="CapteP110115"/>
    <property type="gene ID" value="CapteG110115"/>
</dbReference>
<dbReference type="GO" id="GO:0004558">
    <property type="term" value="F:alpha-1,4-glucosidase activity"/>
    <property type="evidence" value="ECO:0007669"/>
    <property type="project" value="TreeGrafter"/>
</dbReference>
<reference evidence="7" key="1">
    <citation type="submission" date="2012-12" db="EMBL/GenBank/DDBJ databases">
        <authorList>
            <person name="Hellsten U."/>
            <person name="Grimwood J."/>
            <person name="Chapman J.A."/>
            <person name="Shapiro H."/>
            <person name="Aerts A."/>
            <person name="Otillar R.P."/>
            <person name="Terry A.Y."/>
            <person name="Boore J.L."/>
            <person name="Simakov O."/>
            <person name="Marletaz F."/>
            <person name="Cho S.-J."/>
            <person name="Edsinger-Gonzales E."/>
            <person name="Havlak P."/>
            <person name="Kuo D.-H."/>
            <person name="Larsson T."/>
            <person name="Lv J."/>
            <person name="Arendt D."/>
            <person name="Savage R."/>
            <person name="Osoegawa K."/>
            <person name="de Jong P."/>
            <person name="Lindberg D.R."/>
            <person name="Seaver E.C."/>
            <person name="Weisblat D.A."/>
            <person name="Putnam N.H."/>
            <person name="Grigoriev I.V."/>
            <person name="Rokhsar D.S."/>
        </authorList>
    </citation>
    <scope>NUCLEOTIDE SEQUENCE</scope>
    <source>
        <strain evidence="7">I ESC-2004</strain>
    </source>
</reference>
<dbReference type="InterPro" id="IPR011013">
    <property type="entry name" value="Gal_mutarotase_sf_dom"/>
</dbReference>
<dbReference type="Proteomes" id="UP000014760">
    <property type="component" value="Unassembled WGS sequence"/>
</dbReference>
<dbReference type="Gene3D" id="3.20.20.80">
    <property type="entry name" value="Glycosidases"/>
    <property type="match status" value="1"/>
</dbReference>